<dbReference type="OMA" id="CACLDIR"/>
<gene>
    <name evidence="1" type="ORF">chiPu_0013062</name>
</gene>
<proteinExistence type="predicted"/>
<accession>A0A401SW10</accession>
<protein>
    <submittedName>
        <fullName evidence="1">Uncharacterized protein</fullName>
    </submittedName>
</protein>
<sequence>MAPLRDRMTRYFRQLDTQLLALRQTARDQQHIRDQTKLQPHLSAQPIPSVDDKVLVRAAPDRPGFSRWWLGPHEIILTSDTCACVDMKGKGRWKQLSQLKPFP</sequence>
<dbReference type="Gene3D" id="2.30.30.850">
    <property type="match status" value="1"/>
</dbReference>
<dbReference type="Proteomes" id="UP000287033">
    <property type="component" value="Unassembled WGS sequence"/>
</dbReference>
<dbReference type="EMBL" id="BEZZ01000611">
    <property type="protein sequence ID" value="GCC34587.1"/>
    <property type="molecule type" value="Genomic_DNA"/>
</dbReference>
<name>A0A401SW10_CHIPU</name>
<dbReference type="AlphaFoldDB" id="A0A401SW10"/>
<comment type="caution">
    <text evidence="1">The sequence shown here is derived from an EMBL/GenBank/DDBJ whole genome shotgun (WGS) entry which is preliminary data.</text>
</comment>
<organism evidence="1 2">
    <name type="scientific">Chiloscyllium punctatum</name>
    <name type="common">Brownbanded bambooshark</name>
    <name type="synonym">Hemiscyllium punctatum</name>
    <dbReference type="NCBI Taxonomy" id="137246"/>
    <lineage>
        <taxon>Eukaryota</taxon>
        <taxon>Metazoa</taxon>
        <taxon>Chordata</taxon>
        <taxon>Craniata</taxon>
        <taxon>Vertebrata</taxon>
        <taxon>Chondrichthyes</taxon>
        <taxon>Elasmobranchii</taxon>
        <taxon>Galeomorphii</taxon>
        <taxon>Galeoidea</taxon>
        <taxon>Orectolobiformes</taxon>
        <taxon>Hemiscylliidae</taxon>
        <taxon>Chiloscyllium</taxon>
    </lineage>
</organism>
<evidence type="ECO:0000313" key="1">
    <source>
        <dbReference type="EMBL" id="GCC34587.1"/>
    </source>
</evidence>
<reference evidence="1 2" key="1">
    <citation type="journal article" date="2018" name="Nat. Ecol. Evol.">
        <title>Shark genomes provide insights into elasmobranch evolution and the origin of vertebrates.</title>
        <authorList>
            <person name="Hara Y"/>
            <person name="Yamaguchi K"/>
            <person name="Onimaru K"/>
            <person name="Kadota M"/>
            <person name="Koyanagi M"/>
            <person name="Keeley SD"/>
            <person name="Tatsumi K"/>
            <person name="Tanaka K"/>
            <person name="Motone F"/>
            <person name="Kageyama Y"/>
            <person name="Nozu R"/>
            <person name="Adachi N"/>
            <person name="Nishimura O"/>
            <person name="Nakagawa R"/>
            <person name="Tanegashima C"/>
            <person name="Kiyatake I"/>
            <person name="Matsumoto R"/>
            <person name="Murakumo K"/>
            <person name="Nishida K"/>
            <person name="Terakita A"/>
            <person name="Kuratani S"/>
            <person name="Sato K"/>
            <person name="Hyodo S Kuraku.S."/>
        </authorList>
    </citation>
    <scope>NUCLEOTIDE SEQUENCE [LARGE SCALE GENOMIC DNA]</scope>
</reference>
<keyword evidence="2" id="KW-1185">Reference proteome</keyword>
<evidence type="ECO:0000313" key="2">
    <source>
        <dbReference type="Proteomes" id="UP000287033"/>
    </source>
</evidence>